<evidence type="ECO:0000256" key="2">
    <source>
        <dbReference type="ARBA" id="ARBA00006577"/>
    </source>
</evidence>
<dbReference type="Gene3D" id="3.10.50.40">
    <property type="match status" value="1"/>
</dbReference>
<evidence type="ECO:0000256" key="6">
    <source>
        <dbReference type="RuleBase" id="RU003915"/>
    </source>
</evidence>
<evidence type="ECO:0000313" key="9">
    <source>
        <dbReference type="EMBL" id="GAX61468.1"/>
    </source>
</evidence>
<proteinExistence type="inferred from homology"/>
<dbReference type="EMBL" id="BAOS01000022">
    <property type="protein sequence ID" value="GAX61468.1"/>
    <property type="molecule type" value="Genomic_DNA"/>
</dbReference>
<dbReference type="FunFam" id="3.10.50.40:FF:000006">
    <property type="entry name" value="Peptidyl-prolyl cis-trans isomerase"/>
    <property type="match status" value="1"/>
</dbReference>
<dbReference type="GO" id="GO:0006457">
    <property type="term" value="P:protein folding"/>
    <property type="evidence" value="ECO:0007669"/>
    <property type="project" value="InterPro"/>
</dbReference>
<dbReference type="RefSeq" id="WP_096894856.1">
    <property type="nucleotide sequence ID" value="NZ_BAOS01000022.1"/>
</dbReference>
<evidence type="ECO:0000256" key="7">
    <source>
        <dbReference type="SAM" id="SignalP"/>
    </source>
</evidence>
<evidence type="ECO:0000256" key="1">
    <source>
        <dbReference type="ARBA" id="ARBA00000971"/>
    </source>
</evidence>
<keyword evidence="4 5" id="KW-0413">Isomerase</keyword>
<comment type="catalytic activity">
    <reaction evidence="1 5 6">
        <text>[protein]-peptidylproline (omega=180) = [protein]-peptidylproline (omega=0)</text>
        <dbReference type="Rhea" id="RHEA:16237"/>
        <dbReference type="Rhea" id="RHEA-COMP:10747"/>
        <dbReference type="Rhea" id="RHEA-COMP:10748"/>
        <dbReference type="ChEBI" id="CHEBI:83833"/>
        <dbReference type="ChEBI" id="CHEBI:83834"/>
        <dbReference type="EC" id="5.2.1.8"/>
    </reaction>
</comment>
<dbReference type="Pfam" id="PF00254">
    <property type="entry name" value="FKBP_C"/>
    <property type="match status" value="1"/>
</dbReference>
<dbReference type="InterPro" id="IPR046357">
    <property type="entry name" value="PPIase_dom_sf"/>
</dbReference>
<keyword evidence="7" id="KW-0732">Signal</keyword>
<organism evidence="9 10">
    <name type="scientific">Candidatus Scalindua japonica</name>
    <dbReference type="NCBI Taxonomy" id="1284222"/>
    <lineage>
        <taxon>Bacteria</taxon>
        <taxon>Pseudomonadati</taxon>
        <taxon>Planctomycetota</taxon>
        <taxon>Candidatus Brocadiia</taxon>
        <taxon>Candidatus Brocadiales</taxon>
        <taxon>Candidatus Scalinduaceae</taxon>
        <taxon>Candidatus Scalindua</taxon>
    </lineage>
</organism>
<feature type="domain" description="PPIase FKBP-type" evidence="8">
    <location>
        <begin position="151"/>
        <end position="236"/>
    </location>
</feature>
<dbReference type="Pfam" id="PF01346">
    <property type="entry name" value="FKBP_N"/>
    <property type="match status" value="1"/>
</dbReference>
<dbReference type="Proteomes" id="UP000218542">
    <property type="component" value="Unassembled WGS sequence"/>
</dbReference>
<evidence type="ECO:0000259" key="8">
    <source>
        <dbReference type="PROSITE" id="PS50059"/>
    </source>
</evidence>
<keyword evidence="3 5" id="KW-0697">Rotamase</keyword>
<evidence type="ECO:0000256" key="5">
    <source>
        <dbReference type="PROSITE-ProRule" id="PRU00277"/>
    </source>
</evidence>
<dbReference type="PANTHER" id="PTHR43811">
    <property type="entry name" value="FKBP-TYPE PEPTIDYL-PROLYL CIS-TRANS ISOMERASE FKPA"/>
    <property type="match status" value="1"/>
</dbReference>
<dbReference type="InterPro" id="IPR001179">
    <property type="entry name" value="PPIase_FKBP_dom"/>
</dbReference>
<protein>
    <recommendedName>
        <fullName evidence="6">Peptidyl-prolyl cis-trans isomerase</fullName>
        <ecNumber evidence="6">5.2.1.8</ecNumber>
    </recommendedName>
</protein>
<dbReference type="InterPro" id="IPR000774">
    <property type="entry name" value="PPIase_FKBP_N"/>
</dbReference>
<reference evidence="10" key="1">
    <citation type="journal article" date="2017" name="Environ. Microbiol. Rep.">
        <title>Genetic Diversity of Marine Anaerobic Ammonium-Oxidizing Bacteria as Revealed by Genomic and Proteomic Analyses of 'Candidatus Scalindua japonica'.</title>
        <authorList>
            <person name="Oshiki M."/>
            <person name="Mizuto K."/>
            <person name="Kimura Z."/>
            <person name="Kindaichi T."/>
            <person name="Satoh H."/>
            <person name="Okabe S."/>
        </authorList>
    </citation>
    <scope>NUCLEOTIDE SEQUENCE [LARGE SCALE GENOMIC DNA]</scope>
    <source>
        <strain evidence="10">husup-a2</strain>
    </source>
</reference>
<dbReference type="InterPro" id="IPR036944">
    <property type="entry name" value="PPIase_FKBP_N_sf"/>
</dbReference>
<gene>
    <name evidence="9" type="ORF">SCALIN_C22_0182</name>
</gene>
<dbReference type="SUPFAM" id="SSF54534">
    <property type="entry name" value="FKBP-like"/>
    <property type="match status" value="1"/>
</dbReference>
<dbReference type="PROSITE" id="PS50059">
    <property type="entry name" value="FKBP_PPIASE"/>
    <property type="match status" value="1"/>
</dbReference>
<feature type="chain" id="PRO_5012538467" description="Peptidyl-prolyl cis-trans isomerase" evidence="7">
    <location>
        <begin position="23"/>
        <end position="238"/>
    </location>
</feature>
<evidence type="ECO:0000256" key="4">
    <source>
        <dbReference type="ARBA" id="ARBA00023235"/>
    </source>
</evidence>
<name>A0A286U025_9BACT</name>
<dbReference type="OrthoDB" id="280278at2"/>
<evidence type="ECO:0000313" key="10">
    <source>
        <dbReference type="Proteomes" id="UP000218542"/>
    </source>
</evidence>
<evidence type="ECO:0000256" key="3">
    <source>
        <dbReference type="ARBA" id="ARBA00023110"/>
    </source>
</evidence>
<feature type="signal peptide" evidence="7">
    <location>
        <begin position="1"/>
        <end position="22"/>
    </location>
</feature>
<dbReference type="PANTHER" id="PTHR43811:SF19">
    <property type="entry name" value="39 KDA FK506-BINDING NUCLEAR PROTEIN"/>
    <property type="match status" value="1"/>
</dbReference>
<dbReference type="EC" id="5.2.1.8" evidence="6"/>
<comment type="similarity">
    <text evidence="2 6">Belongs to the FKBP-type PPIase family.</text>
</comment>
<accession>A0A286U025</accession>
<dbReference type="AlphaFoldDB" id="A0A286U025"/>
<comment type="caution">
    <text evidence="9">The sequence shown here is derived from an EMBL/GenBank/DDBJ whole genome shotgun (WGS) entry which is preliminary data.</text>
</comment>
<dbReference type="GO" id="GO:0003755">
    <property type="term" value="F:peptidyl-prolyl cis-trans isomerase activity"/>
    <property type="evidence" value="ECO:0007669"/>
    <property type="project" value="UniProtKB-UniRule"/>
</dbReference>
<keyword evidence="10" id="KW-1185">Reference proteome</keyword>
<sequence length="238" mass="25945">MKLKIMLFSALMLFIISGITTAQEDARSASTAARWSESQKMSYILGTQVGNFSKQSELEVSLEILTKGLNDVVKGSKLEMTQDEINAAMGSFQQKAQEKLQAARMAEGTENIRKGLAFLGANKKKAGVKETASGLQYKVITMGEGAKPKATDKVKVHYSGTLIDGKEFDSSYKRNQPAEFGLNQVIKGWTEGVQLMNVGSKYEFYIPSRLAYGLNGPASIGPNQTLIFTVELLDIATP</sequence>
<dbReference type="Gene3D" id="1.10.287.460">
    <property type="entry name" value="Peptidyl-prolyl cis-trans isomerase, FKBP-type, N-terminal domain"/>
    <property type="match status" value="1"/>
</dbReference>